<dbReference type="OrthoDB" id="273526at2759"/>
<keyword evidence="2" id="KW-1133">Transmembrane helix</keyword>
<dbReference type="RefSeq" id="XP_015664408.1">
    <property type="nucleotide sequence ID" value="XM_015796400.1"/>
</dbReference>
<comment type="caution">
    <text evidence="3">The sequence shown here is derived from an EMBL/GenBank/DDBJ whole genome shotgun (WGS) entry which is preliminary data.</text>
</comment>
<dbReference type="AlphaFoldDB" id="A0A0M9GA97"/>
<keyword evidence="2" id="KW-0812">Transmembrane</keyword>
<dbReference type="GeneID" id="26900562"/>
<gene>
    <name evidence="3" type="ORF">ABB37_00264</name>
</gene>
<keyword evidence="4" id="KW-1185">Reference proteome</keyword>
<evidence type="ECO:0000313" key="4">
    <source>
        <dbReference type="Proteomes" id="UP000037923"/>
    </source>
</evidence>
<accession>A0A0M9GA97</accession>
<reference evidence="3 4" key="1">
    <citation type="submission" date="2015-07" db="EMBL/GenBank/DDBJ databases">
        <title>High-quality genome of monoxenous trypanosomatid Leptomonas pyrrhocoris.</title>
        <authorList>
            <person name="Flegontov P."/>
            <person name="Butenko A."/>
            <person name="Firsov S."/>
            <person name="Vlcek C."/>
            <person name="Logacheva M.D."/>
            <person name="Field M."/>
            <person name="Filatov D."/>
            <person name="Flegontova O."/>
            <person name="Gerasimov E."/>
            <person name="Jackson A.P."/>
            <person name="Kelly S."/>
            <person name="Opperdoes F."/>
            <person name="O'Reilly A."/>
            <person name="Votypka J."/>
            <person name="Yurchenko V."/>
            <person name="Lukes J."/>
        </authorList>
    </citation>
    <scope>NUCLEOTIDE SEQUENCE [LARGE SCALE GENOMIC DNA]</scope>
    <source>
        <strain evidence="3">H10</strain>
    </source>
</reference>
<dbReference type="Proteomes" id="UP000037923">
    <property type="component" value="Unassembled WGS sequence"/>
</dbReference>
<dbReference type="VEuPathDB" id="TriTrypDB:LpyrH10_01_2640"/>
<sequence>MHKVGRVLAATAVPFGCVYHAGHHSMRRCTTFSVSSSFAGQRALSTLQQPPLQVRSFTGLLPLSHANSCTYATLRAATRTQHAHATSTAAEPETGAAASGASTAPTASESAPEAPKPAAAEQQPARKDGIQIDPSRLPSTIPGISQEELAARITAYHTKKAQEAKEWSSKALTQEVELMRRSLSPNNFEAYMQDLEKGMAAAAKEQAKLAAMSPVQLHQYQQKKKRQAVRYEWYKTFLMFFALVGSTAFLFSLFLFFE</sequence>
<evidence type="ECO:0000256" key="2">
    <source>
        <dbReference type="SAM" id="Phobius"/>
    </source>
</evidence>
<evidence type="ECO:0000256" key="1">
    <source>
        <dbReference type="SAM" id="MobiDB-lite"/>
    </source>
</evidence>
<feature type="transmembrane region" description="Helical" evidence="2">
    <location>
        <begin position="233"/>
        <end position="257"/>
    </location>
</feature>
<organism evidence="3 4">
    <name type="scientific">Leptomonas pyrrhocoris</name>
    <name type="common">Firebug parasite</name>
    <dbReference type="NCBI Taxonomy" id="157538"/>
    <lineage>
        <taxon>Eukaryota</taxon>
        <taxon>Discoba</taxon>
        <taxon>Euglenozoa</taxon>
        <taxon>Kinetoplastea</taxon>
        <taxon>Metakinetoplastina</taxon>
        <taxon>Trypanosomatida</taxon>
        <taxon>Trypanosomatidae</taxon>
        <taxon>Leishmaniinae</taxon>
        <taxon>Leptomonas</taxon>
    </lineage>
</organism>
<feature type="region of interest" description="Disordered" evidence="1">
    <location>
        <begin position="82"/>
        <end position="141"/>
    </location>
</feature>
<protein>
    <recommendedName>
        <fullName evidence="5">Transmembrane protein</fullName>
    </recommendedName>
</protein>
<dbReference type="EMBL" id="LGTL01000001">
    <property type="protein sequence ID" value="KPA85969.1"/>
    <property type="molecule type" value="Genomic_DNA"/>
</dbReference>
<name>A0A0M9GA97_LEPPY</name>
<evidence type="ECO:0008006" key="5">
    <source>
        <dbReference type="Google" id="ProtNLM"/>
    </source>
</evidence>
<feature type="compositionally biased region" description="Low complexity" evidence="1">
    <location>
        <begin position="82"/>
        <end position="121"/>
    </location>
</feature>
<keyword evidence="2" id="KW-0472">Membrane</keyword>
<evidence type="ECO:0000313" key="3">
    <source>
        <dbReference type="EMBL" id="KPA85969.1"/>
    </source>
</evidence>
<dbReference type="OMA" id="MAWEASE"/>
<proteinExistence type="predicted"/>